<sequence length="204" mass="22991">MPLARLSDQHMSAQESRRRERSQPDGLSKDTIFSMLSNQRRRYVLYHLGRTRETVSLRDLAERIAAWENDVPISELNYKQRKRVYTSLHQTHLPKLDEADIVDYDRDRGTITLADRAAELDGYLEVVGEHDLPWCDFYLGLSAVALIALLATWLNLFPFSLLPNLVLAGVIVVLFAVAAGANSYLARRNRIGGSNAPLAGPDED</sequence>
<feature type="region of interest" description="Disordered" evidence="1">
    <location>
        <begin position="1"/>
        <end position="29"/>
    </location>
</feature>
<reference evidence="4 5" key="1">
    <citation type="journal article" date="2019" name="Int. J. Syst. Evol. Microbiol.">
        <title>The Global Catalogue of Microorganisms (GCM) 10K type strain sequencing project: providing services to taxonomists for standard genome sequencing and annotation.</title>
        <authorList>
            <consortium name="The Broad Institute Genomics Platform"/>
            <consortium name="The Broad Institute Genome Sequencing Center for Infectious Disease"/>
            <person name="Wu L."/>
            <person name="Ma J."/>
        </authorList>
    </citation>
    <scope>NUCLEOTIDE SEQUENCE [LARGE SCALE GENOMIC DNA]</scope>
    <source>
        <strain evidence="4 5">GX21</strain>
    </source>
</reference>
<evidence type="ECO:0000259" key="3">
    <source>
        <dbReference type="Pfam" id="PF24035"/>
    </source>
</evidence>
<proteinExistence type="predicted"/>
<keyword evidence="2" id="KW-0812">Transmembrane</keyword>
<accession>A0ABD5ZYT8</accession>
<feature type="transmembrane region" description="Helical" evidence="2">
    <location>
        <begin position="165"/>
        <end position="185"/>
    </location>
</feature>
<organism evidence="4 5">
    <name type="scientific">Haloplanus litoreus</name>
    <dbReference type="NCBI Taxonomy" id="767515"/>
    <lineage>
        <taxon>Archaea</taxon>
        <taxon>Methanobacteriati</taxon>
        <taxon>Methanobacteriota</taxon>
        <taxon>Stenosarchaea group</taxon>
        <taxon>Halobacteria</taxon>
        <taxon>Halobacteriales</taxon>
        <taxon>Haloferacaceae</taxon>
        <taxon>Haloplanus</taxon>
    </lineage>
</organism>
<evidence type="ECO:0000256" key="1">
    <source>
        <dbReference type="SAM" id="MobiDB-lite"/>
    </source>
</evidence>
<comment type="caution">
    <text evidence="4">The sequence shown here is derived from an EMBL/GenBank/DDBJ whole genome shotgun (WGS) entry which is preliminary data.</text>
</comment>
<dbReference type="RefSeq" id="WP_379703637.1">
    <property type="nucleotide sequence ID" value="NZ_JBHTAT010000001.1"/>
</dbReference>
<gene>
    <name evidence="4" type="ORF">ACFQKE_08930</name>
</gene>
<protein>
    <recommendedName>
        <fullName evidence="3">DUF7344 domain-containing protein</fullName>
    </recommendedName>
</protein>
<dbReference type="Gene3D" id="1.10.10.10">
    <property type="entry name" value="Winged helix-like DNA-binding domain superfamily/Winged helix DNA-binding domain"/>
    <property type="match status" value="1"/>
</dbReference>
<evidence type="ECO:0000313" key="4">
    <source>
        <dbReference type="EMBL" id="MFC7255411.1"/>
    </source>
</evidence>
<dbReference type="AlphaFoldDB" id="A0ABD5ZYT8"/>
<evidence type="ECO:0000256" key="2">
    <source>
        <dbReference type="SAM" id="Phobius"/>
    </source>
</evidence>
<feature type="transmembrane region" description="Helical" evidence="2">
    <location>
        <begin position="137"/>
        <end position="159"/>
    </location>
</feature>
<dbReference type="Proteomes" id="UP001596434">
    <property type="component" value="Unassembled WGS sequence"/>
</dbReference>
<feature type="domain" description="DUF7344" evidence="3">
    <location>
        <begin position="33"/>
        <end position="112"/>
    </location>
</feature>
<keyword evidence="2" id="KW-1133">Transmembrane helix</keyword>
<keyword evidence="2" id="KW-0472">Membrane</keyword>
<dbReference type="Pfam" id="PF24035">
    <property type="entry name" value="DUF7344"/>
    <property type="match status" value="1"/>
</dbReference>
<dbReference type="InterPro" id="IPR036388">
    <property type="entry name" value="WH-like_DNA-bd_sf"/>
</dbReference>
<name>A0ABD5ZYT8_9EURY</name>
<evidence type="ECO:0000313" key="5">
    <source>
        <dbReference type="Proteomes" id="UP001596434"/>
    </source>
</evidence>
<keyword evidence="5" id="KW-1185">Reference proteome</keyword>
<dbReference type="EMBL" id="JBHTAT010000001">
    <property type="protein sequence ID" value="MFC7255411.1"/>
    <property type="molecule type" value="Genomic_DNA"/>
</dbReference>
<dbReference type="InterPro" id="IPR055768">
    <property type="entry name" value="DUF7344"/>
</dbReference>